<reference evidence="6" key="1">
    <citation type="journal article" date="2024" name="Gigascience">
        <title>Chromosome-level genome of the poultry shaft louse Menopon gallinae provides insight into the host-switching and adaptive evolution of parasitic lice.</title>
        <authorList>
            <person name="Xu Y."/>
            <person name="Ma L."/>
            <person name="Liu S."/>
            <person name="Liang Y."/>
            <person name="Liu Q."/>
            <person name="He Z."/>
            <person name="Tian L."/>
            <person name="Duan Y."/>
            <person name="Cai W."/>
            <person name="Li H."/>
            <person name="Song F."/>
        </authorList>
    </citation>
    <scope>NUCLEOTIDE SEQUENCE</scope>
    <source>
        <strain evidence="6">Cailab_2023a</strain>
    </source>
</reference>
<dbReference type="InterPro" id="IPR007867">
    <property type="entry name" value="GMC_OxRtase_C"/>
</dbReference>
<accession>A0AAW2HAB6</accession>
<dbReference type="InterPro" id="IPR036188">
    <property type="entry name" value="FAD/NAD-bd_sf"/>
</dbReference>
<dbReference type="Pfam" id="PF00732">
    <property type="entry name" value="GMC_oxred_N"/>
    <property type="match status" value="1"/>
</dbReference>
<sequence length="657" mass="73808">MSAIVGVPIALAGAAASAANAVGGMSWFLPMLVAAIAYFHYEMMDPESRPIDIVQEMMYDEYDFIIVGGGSAGAVLANRLSEVEDWNVLLLEAGHDETEISDVPLLAAYLQLSKLDWKYKTEPQGTACLGMTNNRCNWPRGKVIGGSSVLNYMLYIRGNKKDYDIWESLGNPGWGYRDILHYFKKSEDNKNPYLLRTPYHASGGYQTVEEFRYQSDIIHEFLQAGKDMGYFVRDINGAWQTGFMKSQGTLRDGLRCSTAKAFLSPCRDRKNLHISLKSFVEKIIINPLTQTAEAVLFRTDYLGHKTIRAKKEIILSAGALQSPQLLMLSGVGPKKHLQEMNIPVVVDLPGVGQNLQDHVALGGTAYLINASTGSGYGPGFVLPRTLTLSSVNEFLNNHRGPLYGLPMCEVMAFVHTKYSNPAKDWPDIQLFFASYADNTDGGLFGKRDGGVTDEYYASCYEDILYRDSYSVIPLLMRPKSRGQILLKNSDPYTHPLIYPNYFSHPDDLKVLIEGAKFGYQLSKTKTMRKLNATLNHHAVPECLKHGFLSDDYWKCQIQHYTMTIYHPVGTCKMGSGRDPMAVVDNRLRVYGVNNLRVVDASIMPTITTGNTNAPVIMIAEKASDMIKEDSLKQEREWMEEYWLWSMSNWKDALLRQR</sequence>
<dbReference type="PROSITE" id="PS00623">
    <property type="entry name" value="GMC_OXRED_1"/>
    <property type="match status" value="1"/>
</dbReference>
<dbReference type="PROSITE" id="PS00624">
    <property type="entry name" value="GMC_OXRED_2"/>
    <property type="match status" value="1"/>
</dbReference>
<keyword evidence="2 3" id="KW-0274">FAD</keyword>
<comment type="caution">
    <text evidence="6">The sequence shown here is derived from an EMBL/GenBank/DDBJ whole genome shotgun (WGS) entry which is preliminary data.</text>
</comment>
<feature type="domain" description="Glucose-methanol-choline oxidoreductase N-terminal" evidence="5">
    <location>
        <begin position="318"/>
        <end position="332"/>
    </location>
</feature>
<keyword evidence="3" id="KW-0285">Flavoprotein</keyword>
<dbReference type="GO" id="GO:0016614">
    <property type="term" value="F:oxidoreductase activity, acting on CH-OH group of donors"/>
    <property type="evidence" value="ECO:0007669"/>
    <property type="project" value="InterPro"/>
</dbReference>
<dbReference type="Pfam" id="PF05199">
    <property type="entry name" value="GMC_oxred_C"/>
    <property type="match status" value="1"/>
</dbReference>
<organism evidence="6">
    <name type="scientific">Menopon gallinae</name>
    <name type="common">poultry shaft louse</name>
    <dbReference type="NCBI Taxonomy" id="328185"/>
    <lineage>
        <taxon>Eukaryota</taxon>
        <taxon>Metazoa</taxon>
        <taxon>Ecdysozoa</taxon>
        <taxon>Arthropoda</taxon>
        <taxon>Hexapoda</taxon>
        <taxon>Insecta</taxon>
        <taxon>Pterygota</taxon>
        <taxon>Neoptera</taxon>
        <taxon>Paraneoptera</taxon>
        <taxon>Psocodea</taxon>
        <taxon>Troctomorpha</taxon>
        <taxon>Phthiraptera</taxon>
        <taxon>Amblycera</taxon>
        <taxon>Menoponidae</taxon>
        <taxon>Menopon</taxon>
    </lineage>
</organism>
<dbReference type="AlphaFoldDB" id="A0AAW2HAB6"/>
<evidence type="ECO:0000256" key="2">
    <source>
        <dbReference type="PIRSR" id="PIRSR000137-2"/>
    </source>
</evidence>
<evidence type="ECO:0000259" key="5">
    <source>
        <dbReference type="PROSITE" id="PS00624"/>
    </source>
</evidence>
<dbReference type="PANTHER" id="PTHR11552:SF186">
    <property type="entry name" value="GLUCOSE-METHANOL-CHOLINE OXIDOREDUCTASE N-TERMINAL DOMAIN-CONTAINING PROTEIN"/>
    <property type="match status" value="1"/>
</dbReference>
<protein>
    <recommendedName>
        <fullName evidence="4 5">Glucose-methanol-choline oxidoreductase N-terminal domain-containing protein</fullName>
    </recommendedName>
</protein>
<comment type="cofactor">
    <cofactor evidence="2">
        <name>FAD</name>
        <dbReference type="ChEBI" id="CHEBI:57692"/>
    </cofactor>
</comment>
<name>A0AAW2HAB6_9NEOP</name>
<dbReference type="InterPro" id="IPR000172">
    <property type="entry name" value="GMC_OxRdtase_N"/>
</dbReference>
<dbReference type="EMBL" id="JARGDH010000005">
    <property type="protein sequence ID" value="KAL0266700.1"/>
    <property type="molecule type" value="Genomic_DNA"/>
</dbReference>
<evidence type="ECO:0000313" key="6">
    <source>
        <dbReference type="EMBL" id="KAL0266700.1"/>
    </source>
</evidence>
<dbReference type="GO" id="GO:0050660">
    <property type="term" value="F:flavin adenine dinucleotide binding"/>
    <property type="evidence" value="ECO:0007669"/>
    <property type="project" value="InterPro"/>
</dbReference>
<feature type="binding site" evidence="2">
    <location>
        <position position="280"/>
    </location>
    <ligand>
        <name>FAD</name>
        <dbReference type="ChEBI" id="CHEBI:57692"/>
    </ligand>
</feature>
<gene>
    <name evidence="6" type="ORF">PYX00_009173</name>
</gene>
<evidence type="ECO:0000256" key="3">
    <source>
        <dbReference type="RuleBase" id="RU003968"/>
    </source>
</evidence>
<dbReference type="SUPFAM" id="SSF54373">
    <property type="entry name" value="FAD-linked reductases, C-terminal domain"/>
    <property type="match status" value="1"/>
</dbReference>
<evidence type="ECO:0000259" key="4">
    <source>
        <dbReference type="PROSITE" id="PS00623"/>
    </source>
</evidence>
<dbReference type="Gene3D" id="3.30.560.10">
    <property type="entry name" value="Glucose Oxidase, domain 3"/>
    <property type="match status" value="1"/>
</dbReference>
<feature type="binding site" evidence="2">
    <location>
        <position position="143"/>
    </location>
    <ligand>
        <name>FAD</name>
        <dbReference type="ChEBI" id="CHEBI:57692"/>
    </ligand>
</feature>
<feature type="domain" description="Glucose-methanol-choline oxidoreductase N-terminal" evidence="4">
    <location>
        <begin position="141"/>
        <end position="164"/>
    </location>
</feature>
<dbReference type="PIRSF" id="PIRSF000137">
    <property type="entry name" value="Alcohol_oxidase"/>
    <property type="match status" value="1"/>
</dbReference>
<dbReference type="Gene3D" id="3.50.50.60">
    <property type="entry name" value="FAD/NAD(P)-binding domain"/>
    <property type="match status" value="1"/>
</dbReference>
<evidence type="ECO:0000256" key="1">
    <source>
        <dbReference type="ARBA" id="ARBA00010790"/>
    </source>
</evidence>
<dbReference type="InterPro" id="IPR012132">
    <property type="entry name" value="GMC_OxRdtase"/>
</dbReference>
<proteinExistence type="inferred from homology"/>
<comment type="similarity">
    <text evidence="1 3">Belongs to the GMC oxidoreductase family.</text>
</comment>
<dbReference type="PANTHER" id="PTHR11552">
    <property type="entry name" value="GLUCOSE-METHANOL-CHOLINE GMC OXIDOREDUCTASE"/>
    <property type="match status" value="1"/>
</dbReference>
<dbReference type="SUPFAM" id="SSF51905">
    <property type="entry name" value="FAD/NAD(P)-binding domain"/>
    <property type="match status" value="1"/>
</dbReference>